<name>A0A934N5M8_9BACT</name>
<comment type="caution">
    <text evidence="1">The sequence shown here is derived from an EMBL/GenBank/DDBJ whole genome shotgun (WGS) entry which is preliminary data.</text>
</comment>
<evidence type="ECO:0000313" key="2">
    <source>
        <dbReference type="Proteomes" id="UP000612893"/>
    </source>
</evidence>
<dbReference type="RefSeq" id="WP_338205797.1">
    <property type="nucleotide sequence ID" value="NZ_JAEKNR010000249.1"/>
</dbReference>
<evidence type="ECO:0000313" key="1">
    <source>
        <dbReference type="EMBL" id="MBJ7601535.1"/>
    </source>
</evidence>
<organism evidence="1 2">
    <name type="scientific">Candidatus Nephthysia bennettiae</name>
    <dbReference type="NCBI Taxonomy" id="3127016"/>
    <lineage>
        <taxon>Bacteria</taxon>
        <taxon>Bacillati</taxon>
        <taxon>Candidatus Dormiibacterota</taxon>
        <taxon>Candidatus Dormibacteria</taxon>
        <taxon>Candidatus Dormibacterales</taxon>
        <taxon>Candidatus Dormibacteraceae</taxon>
        <taxon>Candidatus Nephthysia</taxon>
    </lineage>
</organism>
<dbReference type="EMBL" id="JAEKNR010000249">
    <property type="protein sequence ID" value="MBJ7601535.1"/>
    <property type="molecule type" value="Genomic_DNA"/>
</dbReference>
<dbReference type="Proteomes" id="UP000612893">
    <property type="component" value="Unassembled WGS sequence"/>
</dbReference>
<gene>
    <name evidence="1" type="ORF">JF922_26095</name>
</gene>
<sequence length="107" mass="11581">MKDRTTAIASQPPPARAETVHYHLVDSTRGSQIGYHEEIFGSSSEARVAARDRAVWLAGLSGWRVHTVSSGDGFLITSGRAHEAGRMIEVQECDHPACLEAAYGPMC</sequence>
<proteinExistence type="predicted"/>
<accession>A0A934N5M8</accession>
<protein>
    <submittedName>
        <fullName evidence="1">Uncharacterized protein</fullName>
    </submittedName>
</protein>
<keyword evidence="2" id="KW-1185">Reference proteome</keyword>
<dbReference type="AlphaFoldDB" id="A0A934N5M8"/>
<reference evidence="1" key="1">
    <citation type="submission" date="2020-10" db="EMBL/GenBank/DDBJ databases">
        <title>Ca. Dormibacterota MAGs.</title>
        <authorList>
            <person name="Montgomery K."/>
        </authorList>
    </citation>
    <scope>NUCLEOTIDE SEQUENCE [LARGE SCALE GENOMIC DNA]</scope>
    <source>
        <strain evidence="1">SC8812_S17_10</strain>
    </source>
</reference>